<dbReference type="Proteomes" id="UP000075320">
    <property type="component" value="Unassembled WGS sequence"/>
</dbReference>
<evidence type="ECO:0008006" key="4">
    <source>
        <dbReference type="Google" id="ProtNLM"/>
    </source>
</evidence>
<dbReference type="RefSeq" id="WP_061833630.1">
    <property type="nucleotide sequence ID" value="NZ_LUKE01000001.1"/>
</dbReference>
<feature type="chain" id="PRO_5007573523" description="Transglutaminase-like domain-containing protein" evidence="1">
    <location>
        <begin position="27"/>
        <end position="500"/>
    </location>
</feature>
<evidence type="ECO:0000313" key="3">
    <source>
        <dbReference type="Proteomes" id="UP000075320"/>
    </source>
</evidence>
<proteinExistence type="predicted"/>
<protein>
    <recommendedName>
        <fullName evidence="4">Transglutaminase-like domain-containing protein</fullName>
    </recommendedName>
</protein>
<evidence type="ECO:0000313" key="2">
    <source>
        <dbReference type="EMBL" id="KYG66064.1"/>
    </source>
</evidence>
<keyword evidence="1" id="KW-0732">Signal</keyword>
<reference evidence="2 3" key="1">
    <citation type="submission" date="2016-03" db="EMBL/GenBank/DDBJ databases">
        <authorList>
            <person name="Ploux O."/>
        </authorList>
    </citation>
    <scope>NUCLEOTIDE SEQUENCE [LARGE SCALE GENOMIC DNA]</scope>
    <source>
        <strain evidence="2 3">R0</strain>
    </source>
</reference>
<dbReference type="EMBL" id="LUKE01000001">
    <property type="protein sequence ID" value="KYG66064.1"/>
    <property type="molecule type" value="Genomic_DNA"/>
</dbReference>
<evidence type="ECO:0000256" key="1">
    <source>
        <dbReference type="SAM" id="SignalP"/>
    </source>
</evidence>
<comment type="caution">
    <text evidence="2">The sequence shown here is derived from an EMBL/GenBank/DDBJ whole genome shotgun (WGS) entry which is preliminary data.</text>
</comment>
<name>A0A150WP10_BDEBC</name>
<gene>
    <name evidence="2" type="ORF">AZI86_03080</name>
</gene>
<feature type="signal peptide" evidence="1">
    <location>
        <begin position="1"/>
        <end position="26"/>
    </location>
</feature>
<dbReference type="AlphaFoldDB" id="A0A150WP10"/>
<keyword evidence="3" id="KW-1185">Reference proteome</keyword>
<sequence length="500" mass="55594">MKKMKKTIAMTLLGAVISMTATQAFAQAVNANTTADYFARFKYTLPEAIELLKKADGKPMATVVEARNLLDDLGYWKQVRQESVLHFTPELQAKIEAQFKYLQRAYTYESGDLVWVKAEGAHDRAYGIGQVNHRAQITDHAQVNGVDYYSVDVYVDGPDKMTQRQGTFYDGRKGNVIYYGDNYELTKVTKIMTKAELDALNSPASSLPEDKMGEVLDWQKDQVWRDKLEQFKSKMAQKNFEIDFRANGADVEKKQQDLMLEIFRHFKMNRNAPSNSGKGIGMRACGGGVCFDQALVLSYAIQGVGQSLGIKAYNLNGTTVNPQGGHGFVRYDLKTNMQTVNFDKVFAYELWEEALKKNKAAIKAGDMTEINIKLPPEKATYKGVDIKTSTWSGISDPGWADYGITADFFARMSVSEALNPLPIDSNRAVNGMSSQRNLVDVAQQVNAKGPLNTFRPQAAAVMDGAARVKVAEELKRGKKLQHALEDHFGGAMSCGRVLGF</sequence>
<organism evidence="2 3">
    <name type="scientific">Bdellovibrio bacteriovorus</name>
    <dbReference type="NCBI Taxonomy" id="959"/>
    <lineage>
        <taxon>Bacteria</taxon>
        <taxon>Pseudomonadati</taxon>
        <taxon>Bdellovibrionota</taxon>
        <taxon>Bdellovibrionia</taxon>
        <taxon>Bdellovibrionales</taxon>
        <taxon>Pseudobdellovibrionaceae</taxon>
        <taxon>Bdellovibrio</taxon>
    </lineage>
</organism>
<accession>A0A150WP10</accession>